<evidence type="ECO:0000313" key="4">
    <source>
        <dbReference type="EMBL" id="QKV54846.1"/>
    </source>
</evidence>
<protein>
    <submittedName>
        <fullName evidence="4">FkbM family methyltransferase</fullName>
    </submittedName>
</protein>
<dbReference type="InterPro" id="IPR025282">
    <property type="entry name" value="DUF4214"/>
</dbReference>
<dbReference type="SUPFAM" id="SSF53335">
    <property type="entry name" value="S-adenosyl-L-methionine-dependent methyltransferases"/>
    <property type="match status" value="1"/>
</dbReference>
<dbReference type="RefSeq" id="WP_175505642.1">
    <property type="nucleotide sequence ID" value="NZ_CP054840.1"/>
</dbReference>
<feature type="domain" description="DUF4214" evidence="3">
    <location>
        <begin position="696"/>
        <end position="744"/>
    </location>
</feature>
<dbReference type="Proteomes" id="UP000509579">
    <property type="component" value="Chromosome"/>
</dbReference>
<feature type="region of interest" description="Disordered" evidence="1">
    <location>
        <begin position="598"/>
        <end position="668"/>
    </location>
</feature>
<dbReference type="GO" id="GO:0008168">
    <property type="term" value="F:methyltransferase activity"/>
    <property type="evidence" value="ECO:0007669"/>
    <property type="project" value="UniProtKB-KW"/>
</dbReference>
<dbReference type="NCBIfam" id="TIGR01444">
    <property type="entry name" value="fkbM_fam"/>
    <property type="match status" value="1"/>
</dbReference>
<keyword evidence="4" id="KW-0489">Methyltransferase</keyword>
<reference evidence="4 5" key="1">
    <citation type="submission" date="2020-06" db="EMBL/GenBank/DDBJ databases">
        <title>Acidovorax antarctica sp. nov., isolated from Corinth ice sheet soil, Antarctic Fields Peninsula.</title>
        <authorList>
            <person name="Xu Q."/>
            <person name="Peng F."/>
        </authorList>
    </citation>
    <scope>NUCLEOTIDE SEQUENCE [LARGE SCALE GENOMIC DNA]</scope>
    <source>
        <strain evidence="4 5">16-35-5</strain>
    </source>
</reference>
<dbReference type="KEGG" id="aant:HUK68_19160"/>
<accession>A0A6N1XAW0</accession>
<evidence type="ECO:0000256" key="1">
    <source>
        <dbReference type="SAM" id="MobiDB-lite"/>
    </source>
</evidence>
<dbReference type="Pfam" id="PF13946">
    <property type="entry name" value="DUF4214"/>
    <property type="match status" value="1"/>
</dbReference>
<dbReference type="AlphaFoldDB" id="A0A6N1XAW0"/>
<dbReference type="EMBL" id="CP054840">
    <property type="protein sequence ID" value="QKV54846.1"/>
    <property type="molecule type" value="Genomic_DNA"/>
</dbReference>
<dbReference type="InterPro" id="IPR029063">
    <property type="entry name" value="SAM-dependent_MTases_sf"/>
</dbReference>
<keyword evidence="4" id="KW-0808">Transferase</keyword>
<organism evidence="4 5">
    <name type="scientific">Comamonas antarctica</name>
    <dbReference type="NCBI Taxonomy" id="2743470"/>
    <lineage>
        <taxon>Bacteria</taxon>
        <taxon>Pseudomonadati</taxon>
        <taxon>Pseudomonadota</taxon>
        <taxon>Betaproteobacteria</taxon>
        <taxon>Burkholderiales</taxon>
        <taxon>Comamonadaceae</taxon>
        <taxon>Comamonas</taxon>
    </lineage>
</organism>
<evidence type="ECO:0000259" key="3">
    <source>
        <dbReference type="Pfam" id="PF13946"/>
    </source>
</evidence>
<feature type="domain" description="Methyltransferase FkbM" evidence="2">
    <location>
        <begin position="29"/>
        <end position="190"/>
    </location>
</feature>
<dbReference type="Pfam" id="PF05050">
    <property type="entry name" value="Methyltransf_21"/>
    <property type="match status" value="1"/>
</dbReference>
<evidence type="ECO:0000259" key="2">
    <source>
        <dbReference type="Pfam" id="PF05050"/>
    </source>
</evidence>
<evidence type="ECO:0000313" key="5">
    <source>
        <dbReference type="Proteomes" id="UP000509579"/>
    </source>
</evidence>
<proteinExistence type="predicted"/>
<feature type="compositionally biased region" description="Basic and acidic residues" evidence="1">
    <location>
        <begin position="640"/>
        <end position="664"/>
    </location>
</feature>
<dbReference type="InterPro" id="IPR006342">
    <property type="entry name" value="FkbM_mtfrase"/>
</dbReference>
<dbReference type="GO" id="GO:0032259">
    <property type="term" value="P:methylation"/>
    <property type="evidence" value="ECO:0007669"/>
    <property type="project" value="UniProtKB-KW"/>
</dbReference>
<keyword evidence="5" id="KW-1185">Reference proteome</keyword>
<name>A0A6N1XAW0_9BURK</name>
<sequence>MSITSYAQNFEDVMLWRALGHIKQGFYIDIGAQDPLIDSVSLAFHEHGWKGIHVEPTAHYAELLRRNRPGDTVIQAAVGGESSILRFFEIQETGISTADENIAAQHRESGFDVQEITVPCVTLSEIFNICADQQIHWLKIDVEGFEKQVLASWGTSAARPWILVIESTLPLTQVQTHGDWEQLVVSRDYSPVYFDGLNRYYVSNAHPELNSAFDYPPNVFDRFSLNGTASATFHHLIKKRYQQENEESLSKIIEQKLSSEQAVETLNKSLVNSESIYKEQVSRAKQTIEDLLRHQAQREQDTLALQRTLQKMAEDRLESAFDKGQLEREFYERHAQREKEVTNQIILGQQEFQRQLESQVRREQVLSKKTSDAVLALEKLLRDQLKREQDLGVYMLDLEERTARDTVEQLHQHHEHERRLQSEYAEKEREYVQQIVKAQLECERLLRHQLHREEQFSAQLLIKQQEFLARQDFYQNELLRLEREKLHDEKLHADKISKFQEARDNFLRIQQQLEGQLEAQLKSSSELEQDKNVELTHAREAFAALESQLQQEMKSGQQAVSDLNRLQLEMQSSLDMMRNSLSWRLTSPLRKLASAIARSTSHTQEPINMSASGATDLREIDDSPSSIKNEKNNNNTHSLASEKKSEIENKKTHQKFKENSEKKPKNIPNMEITSANMNTQSNQTINLTIEDLLSFQDREFVYSAYQTLLLREPDADGLNYYLSRLRKGASKMEIIAQIFNSYERRATKQTIPQLEEALHRLKLSKLPIFGKIYIYFTGSEGFSSSDVKLRQVENQLYRYNEQLIHRFDSIDQKISLHKTILQDLNEKFDLNKKFQETSRQIPAKQTAIKDKIIPSLHVSEVFSELSKSITYKNF</sequence>
<gene>
    <name evidence="4" type="ORF">HUK68_19160</name>
</gene>
<feature type="compositionally biased region" description="Polar residues" evidence="1">
    <location>
        <begin position="623"/>
        <end position="639"/>
    </location>
</feature>
<feature type="compositionally biased region" description="Polar residues" evidence="1">
    <location>
        <begin position="598"/>
        <end position="613"/>
    </location>
</feature>
<dbReference type="Gene3D" id="3.40.50.150">
    <property type="entry name" value="Vaccinia Virus protein VP39"/>
    <property type="match status" value="1"/>
</dbReference>